<dbReference type="InterPro" id="IPR020846">
    <property type="entry name" value="MFS_dom"/>
</dbReference>
<feature type="transmembrane region" description="Helical" evidence="7">
    <location>
        <begin position="153"/>
        <end position="176"/>
    </location>
</feature>
<proteinExistence type="predicted"/>
<reference evidence="9" key="1">
    <citation type="submission" date="2021-10" db="EMBL/GenBank/DDBJ databases">
        <authorList>
            <person name="Piombo E."/>
        </authorList>
    </citation>
    <scope>NUCLEOTIDE SEQUENCE</scope>
</reference>
<dbReference type="Gene3D" id="1.20.1250.20">
    <property type="entry name" value="MFS general substrate transporter like domains"/>
    <property type="match status" value="2"/>
</dbReference>
<evidence type="ECO:0000256" key="2">
    <source>
        <dbReference type="ARBA" id="ARBA00022448"/>
    </source>
</evidence>
<feature type="region of interest" description="Disordered" evidence="6">
    <location>
        <begin position="507"/>
        <end position="535"/>
    </location>
</feature>
<dbReference type="PROSITE" id="PS50850">
    <property type="entry name" value="MFS"/>
    <property type="match status" value="1"/>
</dbReference>
<dbReference type="InterPro" id="IPR036259">
    <property type="entry name" value="MFS_trans_sf"/>
</dbReference>
<keyword evidence="4 7" id="KW-1133">Transmembrane helix</keyword>
<dbReference type="Proteomes" id="UP000696573">
    <property type="component" value="Unassembled WGS sequence"/>
</dbReference>
<feature type="transmembrane region" description="Helical" evidence="7">
    <location>
        <begin position="315"/>
        <end position="340"/>
    </location>
</feature>
<evidence type="ECO:0000256" key="5">
    <source>
        <dbReference type="ARBA" id="ARBA00023136"/>
    </source>
</evidence>
<organism evidence="9 10">
    <name type="scientific">Clonostachys rhizophaga</name>
    <dbReference type="NCBI Taxonomy" id="160324"/>
    <lineage>
        <taxon>Eukaryota</taxon>
        <taxon>Fungi</taxon>
        <taxon>Dikarya</taxon>
        <taxon>Ascomycota</taxon>
        <taxon>Pezizomycotina</taxon>
        <taxon>Sordariomycetes</taxon>
        <taxon>Hypocreomycetidae</taxon>
        <taxon>Hypocreales</taxon>
        <taxon>Bionectriaceae</taxon>
        <taxon>Clonostachys</taxon>
    </lineage>
</organism>
<feature type="compositionally biased region" description="Basic and acidic residues" evidence="6">
    <location>
        <begin position="523"/>
        <end position="535"/>
    </location>
</feature>
<evidence type="ECO:0000259" key="8">
    <source>
        <dbReference type="PROSITE" id="PS50850"/>
    </source>
</evidence>
<dbReference type="GO" id="GO:0022857">
    <property type="term" value="F:transmembrane transporter activity"/>
    <property type="evidence" value="ECO:0007669"/>
    <property type="project" value="InterPro"/>
</dbReference>
<keyword evidence="5 7" id="KW-0472">Membrane</keyword>
<dbReference type="EMBL" id="CABFNQ020000544">
    <property type="protein sequence ID" value="CAH0018922.1"/>
    <property type="molecule type" value="Genomic_DNA"/>
</dbReference>
<dbReference type="AlphaFoldDB" id="A0A9N9YF74"/>
<keyword evidence="2" id="KW-0813">Transport</keyword>
<feature type="domain" description="Major facilitator superfamily (MFS) profile" evidence="8">
    <location>
        <begin position="86"/>
        <end position="501"/>
    </location>
</feature>
<feature type="non-terminal residue" evidence="9">
    <location>
        <position position="535"/>
    </location>
</feature>
<gene>
    <name evidence="9" type="ORF">CRHIZ90672A_00005553</name>
</gene>
<feature type="transmembrane region" description="Helical" evidence="7">
    <location>
        <begin position="84"/>
        <end position="103"/>
    </location>
</feature>
<name>A0A9N9YF74_9HYPO</name>
<keyword evidence="3 7" id="KW-0812">Transmembrane</keyword>
<sequence length="535" mass="59458">PLLLAQLDQPLYQPTMTADKSKDSEPRPSDVTPGAKDTANISVHNGKMDDDETRNQAAKFIAAHADYPPMTPEMEKKIKRKIDAWLIPLGLFTTTLAAVDKVQLSTAALYDFLENNKLTGSEFSWLGSILSVGHLLGLFLTPYVLQRVPPGRLLCFGGLIWSGLTLIYAACHTWGAFMALRFLLGLAEAVIFPSLTLIVQSFYTKAEQPSRNAIMFAYFSSIFNGFFAYLVGRIPTSAPLARWQYLYLLTGSINVLWSILLYFTLPDNPMNAKFLTEEEKYYATTRLADNRTGIATKDTKWKWDQALEAILDIKVWLVFFFNIAINIPNGGLVTFGSIIIKNLGFTSLEASLLTMPFGLFCTFGAWVFSTFAGKWTNRRTIVASIACLFPLLGTAMVYGIPRSVIPAQMVGLYLMYLYWPPYVVFISLPQANTGGRTKKAVVFAIVNIGYAAGNLIGPQTFRANQAPQYTGGVIAMLSCFCAAILIALTYLAVCMFENRRRDRLYGKPEHVQEGSGEGFGDITDGKQKESFRYTH</sequence>
<dbReference type="GO" id="GO:0016020">
    <property type="term" value="C:membrane"/>
    <property type="evidence" value="ECO:0007669"/>
    <property type="project" value="UniProtKB-SubCell"/>
</dbReference>
<feature type="region of interest" description="Disordered" evidence="6">
    <location>
        <begin position="1"/>
        <end position="50"/>
    </location>
</feature>
<accession>A0A9N9YF74</accession>
<feature type="transmembrane region" description="Helical" evidence="7">
    <location>
        <begin position="244"/>
        <end position="265"/>
    </location>
</feature>
<evidence type="ECO:0000313" key="10">
    <source>
        <dbReference type="Proteomes" id="UP000696573"/>
    </source>
</evidence>
<evidence type="ECO:0000256" key="6">
    <source>
        <dbReference type="SAM" id="MobiDB-lite"/>
    </source>
</evidence>
<feature type="transmembrane region" description="Helical" evidence="7">
    <location>
        <begin position="123"/>
        <end position="141"/>
    </location>
</feature>
<dbReference type="Pfam" id="PF07690">
    <property type="entry name" value="MFS_1"/>
    <property type="match status" value="1"/>
</dbReference>
<keyword evidence="10" id="KW-1185">Reference proteome</keyword>
<feature type="transmembrane region" description="Helical" evidence="7">
    <location>
        <begin position="407"/>
        <end position="428"/>
    </location>
</feature>
<feature type="transmembrane region" description="Helical" evidence="7">
    <location>
        <begin position="352"/>
        <end position="373"/>
    </location>
</feature>
<dbReference type="PANTHER" id="PTHR43791">
    <property type="entry name" value="PERMEASE-RELATED"/>
    <property type="match status" value="1"/>
</dbReference>
<comment type="subcellular location">
    <subcellularLocation>
        <location evidence="1">Membrane</location>
        <topology evidence="1">Multi-pass membrane protein</topology>
    </subcellularLocation>
</comment>
<feature type="transmembrane region" description="Helical" evidence="7">
    <location>
        <begin position="469"/>
        <end position="493"/>
    </location>
</feature>
<feature type="transmembrane region" description="Helical" evidence="7">
    <location>
        <begin position="440"/>
        <end position="457"/>
    </location>
</feature>
<comment type="caution">
    <text evidence="9">The sequence shown here is derived from an EMBL/GenBank/DDBJ whole genome shotgun (WGS) entry which is preliminary data.</text>
</comment>
<protein>
    <recommendedName>
        <fullName evidence="8">Major facilitator superfamily (MFS) profile domain-containing protein</fullName>
    </recommendedName>
</protein>
<feature type="transmembrane region" description="Helical" evidence="7">
    <location>
        <begin position="380"/>
        <end position="401"/>
    </location>
</feature>
<dbReference type="InterPro" id="IPR011701">
    <property type="entry name" value="MFS"/>
</dbReference>
<evidence type="ECO:0000256" key="1">
    <source>
        <dbReference type="ARBA" id="ARBA00004141"/>
    </source>
</evidence>
<evidence type="ECO:0000313" key="9">
    <source>
        <dbReference type="EMBL" id="CAH0018922.1"/>
    </source>
</evidence>
<evidence type="ECO:0000256" key="7">
    <source>
        <dbReference type="SAM" id="Phobius"/>
    </source>
</evidence>
<dbReference type="PANTHER" id="PTHR43791:SF41">
    <property type="entry name" value="MAJOR FACILITATOR SUPERFAMILY (MFS) PROFILE DOMAIN-CONTAINING PROTEIN"/>
    <property type="match status" value="1"/>
</dbReference>
<evidence type="ECO:0000256" key="4">
    <source>
        <dbReference type="ARBA" id="ARBA00022989"/>
    </source>
</evidence>
<dbReference type="SUPFAM" id="SSF103473">
    <property type="entry name" value="MFS general substrate transporter"/>
    <property type="match status" value="1"/>
</dbReference>
<feature type="transmembrane region" description="Helical" evidence="7">
    <location>
        <begin position="182"/>
        <end position="203"/>
    </location>
</feature>
<feature type="compositionally biased region" description="Basic and acidic residues" evidence="6">
    <location>
        <begin position="19"/>
        <end position="28"/>
    </location>
</feature>
<evidence type="ECO:0000256" key="3">
    <source>
        <dbReference type="ARBA" id="ARBA00022692"/>
    </source>
</evidence>
<feature type="transmembrane region" description="Helical" evidence="7">
    <location>
        <begin position="215"/>
        <end position="232"/>
    </location>
</feature>
<dbReference type="OrthoDB" id="6730379at2759"/>